<evidence type="ECO:0000256" key="18">
    <source>
        <dbReference type="ARBA" id="ARBA00023242"/>
    </source>
</evidence>
<evidence type="ECO:0000256" key="13">
    <source>
        <dbReference type="ARBA" id="ARBA00022838"/>
    </source>
</evidence>
<dbReference type="InterPro" id="IPR000719">
    <property type="entry name" value="Prot_kinase_dom"/>
</dbReference>
<evidence type="ECO:0000256" key="19">
    <source>
        <dbReference type="ARBA" id="ARBA00023596"/>
    </source>
</evidence>
<dbReference type="InterPro" id="IPR050494">
    <property type="entry name" value="Ser_Thr_dual-spec_kinase"/>
</dbReference>
<dbReference type="PANTHER" id="PTHR24058:SF103">
    <property type="entry name" value="SERINE_THREONINE-PROTEIN KINASE PRP4 HOMOLOG"/>
    <property type="match status" value="1"/>
</dbReference>
<evidence type="ECO:0000256" key="5">
    <source>
        <dbReference type="ARBA" id="ARBA00022499"/>
    </source>
</evidence>
<feature type="compositionally biased region" description="Basic residues" evidence="25">
    <location>
        <begin position="206"/>
        <end position="217"/>
    </location>
</feature>
<keyword evidence="28" id="KW-1185">Reference proteome</keyword>
<dbReference type="Gene3D" id="3.30.200.20">
    <property type="entry name" value="Phosphorylase Kinase, domain 1"/>
    <property type="match status" value="1"/>
</dbReference>
<protein>
    <recommendedName>
        <fullName evidence="20">Serine/threonine-protein kinase PRP4 homolog</fullName>
        <ecNumber evidence="3">2.7.11.1</ecNumber>
    </recommendedName>
    <alternativeName>
        <fullName evidence="21">PRP4 pre-mRNA-processing factor 4 homolog</fullName>
    </alternativeName>
</protein>
<dbReference type="Proteomes" id="UP001152562">
    <property type="component" value="Unassembled WGS sequence"/>
</dbReference>
<evidence type="ECO:0000256" key="1">
    <source>
        <dbReference type="ARBA" id="ARBA00004123"/>
    </source>
</evidence>
<dbReference type="SMART" id="SM00220">
    <property type="entry name" value="S_TKc"/>
    <property type="match status" value="1"/>
</dbReference>
<comment type="caution">
    <text evidence="27">The sequence shown here is derived from an EMBL/GenBank/DDBJ whole genome shotgun (WGS) entry which is preliminary data.</text>
</comment>
<evidence type="ECO:0000256" key="17">
    <source>
        <dbReference type="ARBA" id="ARBA00023187"/>
    </source>
</evidence>
<feature type="region of interest" description="Disordered" evidence="25">
    <location>
        <begin position="31"/>
        <end position="55"/>
    </location>
</feature>
<accession>A0A9P0XLD0</accession>
<name>A0A9P0XLD0_PIEBR</name>
<dbReference type="EMBL" id="CALOZG010000087">
    <property type="protein sequence ID" value="CAH4038609.1"/>
    <property type="molecule type" value="Genomic_DNA"/>
</dbReference>
<comment type="catalytic activity">
    <reaction evidence="23">
        <text>L-threonyl-[protein] + ATP = O-phospho-L-threonyl-[protein] + ADP + H(+)</text>
        <dbReference type="Rhea" id="RHEA:46608"/>
        <dbReference type="Rhea" id="RHEA-COMP:11060"/>
        <dbReference type="Rhea" id="RHEA-COMP:11605"/>
        <dbReference type="ChEBI" id="CHEBI:15378"/>
        <dbReference type="ChEBI" id="CHEBI:30013"/>
        <dbReference type="ChEBI" id="CHEBI:30616"/>
        <dbReference type="ChEBI" id="CHEBI:61977"/>
        <dbReference type="ChEBI" id="CHEBI:456216"/>
        <dbReference type="EC" id="2.7.11.1"/>
    </reaction>
    <physiologicalReaction direction="left-to-right" evidence="23">
        <dbReference type="Rhea" id="RHEA:46609"/>
    </physiologicalReaction>
</comment>
<keyword evidence="4" id="KW-0158">Chromosome</keyword>
<dbReference type="PANTHER" id="PTHR24058">
    <property type="entry name" value="DUAL SPECIFICITY PROTEIN KINASE"/>
    <property type="match status" value="1"/>
</dbReference>
<evidence type="ECO:0000256" key="6">
    <source>
        <dbReference type="ARBA" id="ARBA00022527"/>
    </source>
</evidence>
<keyword evidence="15" id="KW-0832">Ubl conjugation</keyword>
<evidence type="ECO:0000313" key="28">
    <source>
        <dbReference type="Proteomes" id="UP001152562"/>
    </source>
</evidence>
<dbReference type="GO" id="GO:0005681">
    <property type="term" value="C:spliceosomal complex"/>
    <property type="evidence" value="ECO:0007669"/>
    <property type="project" value="UniProtKB-KW"/>
</dbReference>
<dbReference type="InterPro" id="IPR008271">
    <property type="entry name" value="Ser/Thr_kinase_AS"/>
</dbReference>
<keyword evidence="13" id="KW-0995">Kinetochore</keyword>
<evidence type="ECO:0000256" key="22">
    <source>
        <dbReference type="ARBA" id="ARBA00046964"/>
    </source>
</evidence>
<keyword evidence="12" id="KW-0418">Kinase</keyword>
<feature type="domain" description="Protein kinase" evidence="26">
    <location>
        <begin position="385"/>
        <end position="702"/>
    </location>
</feature>
<evidence type="ECO:0000256" key="9">
    <source>
        <dbReference type="ARBA" id="ARBA00022679"/>
    </source>
</evidence>
<evidence type="ECO:0000256" key="10">
    <source>
        <dbReference type="ARBA" id="ARBA00022728"/>
    </source>
</evidence>
<feature type="compositionally biased region" description="Polar residues" evidence="25">
    <location>
        <begin position="231"/>
        <end position="246"/>
    </location>
</feature>
<comment type="subcellular location">
    <subcellularLocation>
        <location evidence="2">Chromosome</location>
        <location evidence="2">Centromere</location>
        <location evidence="2">Kinetochore</location>
    </subcellularLocation>
    <subcellularLocation>
        <location evidence="1">Nucleus</location>
    </subcellularLocation>
</comment>
<dbReference type="FunFam" id="3.30.200.20:FF:000123">
    <property type="entry name" value="serine/threonine-protein kinase PRP4 homolog"/>
    <property type="match status" value="1"/>
</dbReference>
<dbReference type="GO" id="GO:0005524">
    <property type="term" value="F:ATP binding"/>
    <property type="evidence" value="ECO:0007669"/>
    <property type="project" value="UniProtKB-KW"/>
</dbReference>
<feature type="compositionally biased region" description="Basic and acidic residues" evidence="25">
    <location>
        <begin position="77"/>
        <end position="155"/>
    </location>
</feature>
<evidence type="ECO:0000256" key="16">
    <source>
        <dbReference type="ARBA" id="ARBA00022990"/>
    </source>
</evidence>
<keyword evidence="5" id="KW-1017">Isopeptide bond</keyword>
<keyword evidence="6" id="KW-0723">Serine/threonine-protein kinase</keyword>
<evidence type="ECO:0000256" key="11">
    <source>
        <dbReference type="ARBA" id="ARBA00022741"/>
    </source>
</evidence>
<evidence type="ECO:0000256" key="4">
    <source>
        <dbReference type="ARBA" id="ARBA00022454"/>
    </source>
</evidence>
<dbReference type="PROSITE" id="PS00108">
    <property type="entry name" value="PROTEIN_KINASE_ST"/>
    <property type="match status" value="1"/>
</dbReference>
<comment type="similarity">
    <text evidence="19">Belongs to the protein kinase superfamily. CMGC Ser/Thr protein kinase family.</text>
</comment>
<keyword evidence="10" id="KW-0747">Spliceosome</keyword>
<comment type="subunit">
    <text evidence="22">Interacts with CLK1 C-terminus. Associates with the U5 snRNP and NCOR1 deacetylase complexes. Identified in the spliceosome C complex.</text>
</comment>
<organism evidence="27 28">
    <name type="scientific">Pieris brassicae</name>
    <name type="common">White butterfly</name>
    <name type="synonym">Large white butterfly</name>
    <dbReference type="NCBI Taxonomy" id="7116"/>
    <lineage>
        <taxon>Eukaryota</taxon>
        <taxon>Metazoa</taxon>
        <taxon>Ecdysozoa</taxon>
        <taxon>Arthropoda</taxon>
        <taxon>Hexapoda</taxon>
        <taxon>Insecta</taxon>
        <taxon>Pterygota</taxon>
        <taxon>Neoptera</taxon>
        <taxon>Endopterygota</taxon>
        <taxon>Lepidoptera</taxon>
        <taxon>Glossata</taxon>
        <taxon>Ditrysia</taxon>
        <taxon>Papilionoidea</taxon>
        <taxon>Pieridae</taxon>
        <taxon>Pierinae</taxon>
        <taxon>Pieris</taxon>
    </lineage>
</organism>
<evidence type="ECO:0000256" key="8">
    <source>
        <dbReference type="ARBA" id="ARBA00022664"/>
    </source>
</evidence>
<dbReference type="PROSITE" id="PS50011">
    <property type="entry name" value="PROTEIN_KINASE_DOM"/>
    <property type="match status" value="1"/>
</dbReference>
<dbReference type="InterPro" id="IPR044092">
    <property type="entry name" value="STKc_PRP4"/>
</dbReference>
<evidence type="ECO:0000256" key="15">
    <source>
        <dbReference type="ARBA" id="ARBA00022843"/>
    </source>
</evidence>
<keyword evidence="14" id="KW-0067">ATP-binding</keyword>
<dbReference type="EC" id="2.7.11.1" evidence="3"/>
<gene>
    <name evidence="27" type="ORF">PIBRA_LOCUS14141</name>
</gene>
<dbReference type="CDD" id="cd14135">
    <property type="entry name" value="STKc_PRP4"/>
    <property type="match status" value="1"/>
</dbReference>
<keyword evidence="16" id="KW-0007">Acetylation</keyword>
<evidence type="ECO:0000256" key="23">
    <source>
        <dbReference type="ARBA" id="ARBA00048659"/>
    </source>
</evidence>
<evidence type="ECO:0000256" key="12">
    <source>
        <dbReference type="ARBA" id="ARBA00022777"/>
    </source>
</evidence>
<feature type="compositionally biased region" description="Polar residues" evidence="25">
    <location>
        <begin position="287"/>
        <end position="297"/>
    </location>
</feature>
<evidence type="ECO:0000313" key="27">
    <source>
        <dbReference type="EMBL" id="CAH4038609.1"/>
    </source>
</evidence>
<keyword evidence="8" id="KW-0507">mRNA processing</keyword>
<keyword evidence="17" id="KW-0508">mRNA splicing</keyword>
<proteinExistence type="inferred from homology"/>
<dbReference type="Gene3D" id="1.10.510.10">
    <property type="entry name" value="Transferase(Phosphotransferase) domain 1"/>
    <property type="match status" value="1"/>
</dbReference>
<keyword evidence="18" id="KW-0539">Nucleus</keyword>
<feature type="compositionally biased region" description="Basic and acidic residues" evidence="25">
    <location>
        <begin position="163"/>
        <end position="179"/>
    </location>
</feature>
<dbReference type="InterPro" id="IPR011009">
    <property type="entry name" value="Kinase-like_dom_sf"/>
</dbReference>
<evidence type="ECO:0000256" key="24">
    <source>
        <dbReference type="ARBA" id="ARBA00048977"/>
    </source>
</evidence>
<comment type="catalytic activity">
    <reaction evidence="24">
        <text>L-seryl-[protein] + ATP = O-phospho-L-seryl-[protein] + ADP + H(+)</text>
        <dbReference type="Rhea" id="RHEA:17989"/>
        <dbReference type="Rhea" id="RHEA-COMP:9863"/>
        <dbReference type="Rhea" id="RHEA-COMP:11604"/>
        <dbReference type="ChEBI" id="CHEBI:15378"/>
        <dbReference type="ChEBI" id="CHEBI:29999"/>
        <dbReference type="ChEBI" id="CHEBI:30616"/>
        <dbReference type="ChEBI" id="CHEBI:83421"/>
        <dbReference type="ChEBI" id="CHEBI:456216"/>
        <dbReference type="EC" id="2.7.11.1"/>
    </reaction>
    <physiologicalReaction direction="left-to-right" evidence="24">
        <dbReference type="Rhea" id="RHEA:17990"/>
    </physiologicalReaction>
</comment>
<feature type="region of interest" description="Disordered" evidence="25">
    <location>
        <begin position="77"/>
        <end position="256"/>
    </location>
</feature>
<evidence type="ECO:0000256" key="7">
    <source>
        <dbReference type="ARBA" id="ARBA00022553"/>
    </source>
</evidence>
<evidence type="ECO:0000256" key="21">
    <source>
        <dbReference type="ARBA" id="ARBA00031858"/>
    </source>
</evidence>
<reference evidence="27" key="1">
    <citation type="submission" date="2022-05" db="EMBL/GenBank/DDBJ databases">
        <authorList>
            <person name="Okamura Y."/>
        </authorList>
    </citation>
    <scope>NUCLEOTIDE SEQUENCE</scope>
</reference>
<evidence type="ECO:0000256" key="14">
    <source>
        <dbReference type="ARBA" id="ARBA00022840"/>
    </source>
</evidence>
<keyword evidence="11" id="KW-0547">Nucleotide-binding</keyword>
<evidence type="ECO:0000256" key="25">
    <source>
        <dbReference type="SAM" id="MobiDB-lite"/>
    </source>
</evidence>
<dbReference type="Pfam" id="PF00069">
    <property type="entry name" value="Pkinase"/>
    <property type="match status" value="1"/>
</dbReference>
<sequence length="708" mass="82024">MRPSTLSKSGNVRRVRSVLKDKPAFESIEIISDSDTVSDQNDCTSPENSHIEDDLNLEELMKQKELLEAKLVSYLTDKKEDQSLGRKHEVSKKEHSKKQQETSKKTRSSEVKKKHNLQKESCEGNSKKKQKVLDSRDHCHSEKKYNEIKEKDVHIITKKYGHNLKDIESSASVRKERSSKTRSKTHTNLSRNHDRASPTSYSRSNRDKHRHSPRRSRERREKHSIEKRRTSFATVGTSSDELNMSIDSDDEAEREEQIIEKRRKQREQLLKRLGENNNVENKANEKSLINNTPEQNVQSAQTVLKDKVEDNLPGTSNEVSSVKEKEKTQHWDMFADHDNVNSVGTPTAGQNIKKSVPENPSLTDNWDDAEGYYRVRIGEVLDNRYSVYGYTGQGVFSNVVRARDQSRQNSDVAIKIIRNNEIMQKTGLKELEILKKLNDADPDDKYHCLRLFRNFYHKHHLCMVLEPLSMNLREVLKKYGKNSGIHINAVRSYTQQILLALKLLKKSEIVHADIKPDNILVNESKVQLKLCDFGSAAHVSDNNSTSYLVSRYYRAPEIILGLPYDYGVDMWSTACTIYELATGQILFDGKTNNEMLKYFMDLKGKISRKILRKGKFKEQHFDADFKFLYQEYDHITERDKIIVINDIKPTRDLQAELAPTNQRLAPEDAKKYSQLKDVLDRMLIIDTTKRASINLCLNHPFIQERYKK</sequence>
<evidence type="ECO:0000256" key="2">
    <source>
        <dbReference type="ARBA" id="ARBA00004629"/>
    </source>
</evidence>
<feature type="region of interest" description="Disordered" evidence="25">
    <location>
        <begin position="272"/>
        <end position="297"/>
    </location>
</feature>
<dbReference type="GO" id="GO:0004674">
    <property type="term" value="F:protein serine/threonine kinase activity"/>
    <property type="evidence" value="ECO:0007669"/>
    <property type="project" value="UniProtKB-KW"/>
</dbReference>
<dbReference type="SUPFAM" id="SSF56112">
    <property type="entry name" value="Protein kinase-like (PK-like)"/>
    <property type="match status" value="1"/>
</dbReference>
<dbReference type="GO" id="GO:0045292">
    <property type="term" value="P:mRNA cis splicing, via spliceosome"/>
    <property type="evidence" value="ECO:0007669"/>
    <property type="project" value="InterPro"/>
</dbReference>
<feature type="compositionally biased region" description="Basic and acidic residues" evidence="25">
    <location>
        <begin position="218"/>
        <end position="229"/>
    </location>
</feature>
<keyword evidence="7" id="KW-0597">Phosphoprotein</keyword>
<feature type="compositionally biased region" description="Polar residues" evidence="25">
    <location>
        <begin position="33"/>
        <end position="48"/>
    </location>
</feature>
<evidence type="ECO:0000256" key="20">
    <source>
        <dbReference type="ARBA" id="ARBA00023637"/>
    </source>
</evidence>
<dbReference type="FunFam" id="1.10.510.10:FF:000078">
    <property type="entry name" value="Serine/threonine-protein kinase PRP4 homolog"/>
    <property type="match status" value="1"/>
</dbReference>
<dbReference type="AlphaFoldDB" id="A0A9P0XLD0"/>
<dbReference type="GO" id="GO:0000776">
    <property type="term" value="C:kinetochore"/>
    <property type="evidence" value="ECO:0007669"/>
    <property type="project" value="UniProtKB-KW"/>
</dbReference>
<evidence type="ECO:0000256" key="3">
    <source>
        <dbReference type="ARBA" id="ARBA00012513"/>
    </source>
</evidence>
<evidence type="ECO:0000259" key="26">
    <source>
        <dbReference type="PROSITE" id="PS50011"/>
    </source>
</evidence>
<keyword evidence="9" id="KW-0808">Transferase</keyword>